<comment type="caution">
    <text evidence="2">The sequence shown here is derived from an EMBL/GenBank/DDBJ whole genome shotgun (WGS) entry which is preliminary data.</text>
</comment>
<dbReference type="PANTHER" id="PTHR34406">
    <property type="entry name" value="PROTEIN YCEI"/>
    <property type="match status" value="1"/>
</dbReference>
<dbReference type="SUPFAM" id="SSF52821">
    <property type="entry name" value="Rhodanese/Cell cycle control phosphatase"/>
    <property type="match status" value="1"/>
</dbReference>
<organism evidence="2 3">
    <name type="scientific">Geomobilimonas luticola</name>
    <dbReference type="NCBI Taxonomy" id="1114878"/>
    <lineage>
        <taxon>Bacteria</taxon>
        <taxon>Pseudomonadati</taxon>
        <taxon>Thermodesulfobacteriota</taxon>
        <taxon>Desulfuromonadia</taxon>
        <taxon>Geobacterales</taxon>
        <taxon>Geobacteraceae</taxon>
        <taxon>Geomobilimonas</taxon>
    </lineage>
</organism>
<dbReference type="Gene3D" id="3.40.250.10">
    <property type="entry name" value="Rhodanese-like domain"/>
    <property type="match status" value="1"/>
</dbReference>
<dbReference type="RefSeq" id="WP_214174379.1">
    <property type="nucleotide sequence ID" value="NZ_JAHCVK010000001.1"/>
</dbReference>
<dbReference type="PANTHER" id="PTHR34406:SF1">
    <property type="entry name" value="PROTEIN YCEI"/>
    <property type="match status" value="1"/>
</dbReference>
<dbReference type="Proteomes" id="UP000756860">
    <property type="component" value="Unassembled WGS sequence"/>
</dbReference>
<evidence type="ECO:0000313" key="2">
    <source>
        <dbReference type="EMBL" id="MBT0652437.1"/>
    </source>
</evidence>
<dbReference type="InterPro" id="IPR001763">
    <property type="entry name" value="Rhodanese-like_dom"/>
</dbReference>
<evidence type="ECO:0000313" key="3">
    <source>
        <dbReference type="Proteomes" id="UP000756860"/>
    </source>
</evidence>
<dbReference type="Gene3D" id="2.40.128.110">
    <property type="entry name" value="Lipid/polyisoprenoid-binding, YceI-like"/>
    <property type="match status" value="1"/>
</dbReference>
<keyword evidence="3" id="KW-1185">Reference proteome</keyword>
<protein>
    <submittedName>
        <fullName evidence="2">YceI family protein</fullName>
    </submittedName>
</protein>
<dbReference type="SUPFAM" id="SSF101874">
    <property type="entry name" value="YceI-like"/>
    <property type="match status" value="1"/>
</dbReference>
<evidence type="ECO:0000259" key="1">
    <source>
        <dbReference type="PROSITE" id="PS50206"/>
    </source>
</evidence>
<feature type="domain" description="Rhodanese" evidence="1">
    <location>
        <begin position="14"/>
        <end position="108"/>
    </location>
</feature>
<dbReference type="SMART" id="SM00867">
    <property type="entry name" value="YceI"/>
    <property type="match status" value="1"/>
</dbReference>
<dbReference type="InterPro" id="IPR036761">
    <property type="entry name" value="TTHA0802/YceI-like_sf"/>
</dbReference>
<dbReference type="InterPro" id="IPR007372">
    <property type="entry name" value="Lipid/polyisoprenoid-bd_YceI"/>
</dbReference>
<dbReference type="CDD" id="cd00158">
    <property type="entry name" value="RHOD"/>
    <property type="match status" value="1"/>
</dbReference>
<proteinExistence type="predicted"/>
<name>A0ABS5SEK7_9BACT</name>
<accession>A0ABS5SEK7</accession>
<dbReference type="PROSITE" id="PS50206">
    <property type="entry name" value="RHODANESE_3"/>
    <property type="match status" value="1"/>
</dbReference>
<dbReference type="EMBL" id="JAHCVK010000001">
    <property type="protein sequence ID" value="MBT0652437.1"/>
    <property type="molecule type" value="Genomic_DNA"/>
</dbReference>
<dbReference type="Pfam" id="PF04264">
    <property type="entry name" value="YceI"/>
    <property type="match status" value="1"/>
</dbReference>
<sequence length="302" mass="32985">MNATLSCNELMRHMGAGAVVVDVMTPEEYAAGHIPGAGNACIYEMVFLDRIAEQVPARDIDLVLYDATGTTRSAELARERLRQAGYTRVSVLAGGLAAWRGAGLPVEGDGAFVAGPELRDGSYRIDTEQSALEWIGRNLGKRHHGRIAIQGGELVVTGGNLSSGNIVLDMTAISCLDLQDPVWRDMLIRHLKSDDFFAVESFPTASFSLNRWEKQGEVSPEAPEGTFTGDLTIKDVTRPVSFPAIVAPRQDGGIQAHAAFDIDRTLWNACYGSCRLFEHLGMHLVHDMITLELFVVTRDVRM</sequence>
<reference evidence="2 3" key="1">
    <citation type="submission" date="2021-05" db="EMBL/GenBank/DDBJ databases">
        <title>The draft genome of Geobacter luticola JCM 17780.</title>
        <authorList>
            <person name="Xu Z."/>
            <person name="Masuda Y."/>
            <person name="Itoh H."/>
            <person name="Senoo K."/>
        </authorList>
    </citation>
    <scope>NUCLEOTIDE SEQUENCE [LARGE SCALE GENOMIC DNA]</scope>
    <source>
        <strain evidence="2 3">JCM 17780</strain>
    </source>
</reference>
<dbReference type="Pfam" id="PF00581">
    <property type="entry name" value="Rhodanese"/>
    <property type="match status" value="1"/>
</dbReference>
<dbReference type="SMART" id="SM00450">
    <property type="entry name" value="RHOD"/>
    <property type="match status" value="1"/>
</dbReference>
<gene>
    <name evidence="2" type="ORF">KI810_05170</name>
</gene>
<dbReference type="InterPro" id="IPR036873">
    <property type="entry name" value="Rhodanese-like_dom_sf"/>
</dbReference>